<feature type="compositionally biased region" description="Low complexity" evidence="6">
    <location>
        <begin position="129"/>
        <end position="144"/>
    </location>
</feature>
<dbReference type="GO" id="GO:0005634">
    <property type="term" value="C:nucleus"/>
    <property type="evidence" value="ECO:0007669"/>
    <property type="project" value="UniProtKB-SubCell"/>
</dbReference>
<dbReference type="InterPro" id="IPR035979">
    <property type="entry name" value="RBD_domain_sf"/>
</dbReference>
<keyword evidence="2" id="KW-0507">mRNA processing</keyword>
<dbReference type="Gene3D" id="3.30.70.330">
    <property type="match status" value="1"/>
</dbReference>
<protein>
    <submittedName>
        <fullName evidence="7">Serine/arginine-rich-splicing factor SR34</fullName>
    </submittedName>
</protein>
<comment type="caution">
    <text evidence="7">The sequence shown here is derived from an EMBL/GenBank/DDBJ whole genome shotgun (WGS) entry which is preliminary data.</text>
</comment>
<evidence type="ECO:0000313" key="8">
    <source>
        <dbReference type="Proteomes" id="UP000288805"/>
    </source>
</evidence>
<keyword evidence="4" id="KW-0694">RNA-binding</keyword>
<evidence type="ECO:0000313" key="7">
    <source>
        <dbReference type="EMBL" id="RVW54555.1"/>
    </source>
</evidence>
<comment type="subcellular location">
    <subcellularLocation>
        <location evidence="1">Nucleus</location>
    </subcellularLocation>
</comment>
<dbReference type="AlphaFoldDB" id="A0A438F3J4"/>
<evidence type="ECO:0000256" key="4">
    <source>
        <dbReference type="ARBA" id="ARBA00022884"/>
    </source>
</evidence>
<keyword evidence="3" id="KW-0677">Repeat</keyword>
<dbReference type="PANTHER" id="PTHR23003:SF62">
    <property type="entry name" value="SERINE_ARGININE (SR)-TYPE SHUTTLING MRNA BINDING PROTEIN NPL3"/>
    <property type="match status" value="1"/>
</dbReference>
<proteinExistence type="predicted"/>
<evidence type="ECO:0000256" key="1">
    <source>
        <dbReference type="ARBA" id="ARBA00004123"/>
    </source>
</evidence>
<evidence type="ECO:0000256" key="6">
    <source>
        <dbReference type="SAM" id="MobiDB-lite"/>
    </source>
</evidence>
<evidence type="ECO:0000256" key="2">
    <source>
        <dbReference type="ARBA" id="ARBA00022664"/>
    </source>
</evidence>
<feature type="compositionally biased region" description="Basic residues" evidence="6">
    <location>
        <begin position="118"/>
        <end position="128"/>
    </location>
</feature>
<name>A0A438F3J4_VITVI</name>
<dbReference type="InterPro" id="IPR012677">
    <property type="entry name" value="Nucleotide-bd_a/b_plait_sf"/>
</dbReference>
<reference evidence="7 8" key="1">
    <citation type="journal article" date="2018" name="PLoS Genet.">
        <title>Population sequencing reveals clonal diversity and ancestral inbreeding in the grapevine cultivar Chardonnay.</title>
        <authorList>
            <person name="Roach M.J."/>
            <person name="Johnson D.L."/>
            <person name="Bohlmann J."/>
            <person name="van Vuuren H.J."/>
            <person name="Jones S.J."/>
            <person name="Pretorius I.S."/>
            <person name="Schmidt S.A."/>
            <person name="Borneman A.R."/>
        </authorList>
    </citation>
    <scope>NUCLEOTIDE SEQUENCE [LARGE SCALE GENOMIC DNA]</scope>
    <source>
        <strain evidence="8">cv. Chardonnay</strain>
        <tissue evidence="7">Leaf</tissue>
    </source>
</reference>
<keyword evidence="5" id="KW-0539">Nucleus</keyword>
<dbReference type="EMBL" id="QGNW01001126">
    <property type="protein sequence ID" value="RVW54555.1"/>
    <property type="molecule type" value="Genomic_DNA"/>
</dbReference>
<dbReference type="Proteomes" id="UP000288805">
    <property type="component" value="Unassembled WGS sequence"/>
</dbReference>
<accession>A0A438F3J4</accession>
<evidence type="ECO:0000256" key="3">
    <source>
        <dbReference type="ARBA" id="ARBA00022737"/>
    </source>
</evidence>
<dbReference type="SUPFAM" id="SSF54928">
    <property type="entry name" value="RNA-binding domain, RBD"/>
    <property type="match status" value="1"/>
</dbReference>
<dbReference type="PANTHER" id="PTHR23003">
    <property type="entry name" value="RNA RECOGNITION MOTIF RRM DOMAIN CONTAINING PROTEIN"/>
    <property type="match status" value="1"/>
</dbReference>
<sequence>MRPGMDVDLHVAILNSLDVNSVRVLHNSGLCAVFALTIKTGTVGIVDYTNYDDMKFAIRKLDDSEFRNAFSRAYVRVKEYDSSRSFSRSRSRSYSRGKSASRSRSRSYSRSRSQSKSPKAKSSRRSRSRSVSSRSHSGSKPRSLSGDLGLHIRILMGYDSNACNSFGCGDWEQRRSWIAIVKLDYCELSAIGIWESTFNERSRSRSRSPLPTVSVSSDDSLNVLILLKDSGPTASVSRCPWGSCAAIFMRDWGP</sequence>
<gene>
    <name evidence="7" type="primary">SR34_2</name>
    <name evidence="7" type="ORF">CK203_071469</name>
</gene>
<feature type="compositionally biased region" description="Basic residues" evidence="6">
    <location>
        <begin position="88"/>
        <end position="109"/>
    </location>
</feature>
<organism evidence="7 8">
    <name type="scientific">Vitis vinifera</name>
    <name type="common">Grape</name>
    <dbReference type="NCBI Taxonomy" id="29760"/>
    <lineage>
        <taxon>Eukaryota</taxon>
        <taxon>Viridiplantae</taxon>
        <taxon>Streptophyta</taxon>
        <taxon>Embryophyta</taxon>
        <taxon>Tracheophyta</taxon>
        <taxon>Spermatophyta</taxon>
        <taxon>Magnoliopsida</taxon>
        <taxon>eudicotyledons</taxon>
        <taxon>Gunneridae</taxon>
        <taxon>Pentapetalae</taxon>
        <taxon>rosids</taxon>
        <taxon>Vitales</taxon>
        <taxon>Vitaceae</taxon>
        <taxon>Viteae</taxon>
        <taxon>Vitis</taxon>
    </lineage>
</organism>
<feature type="region of interest" description="Disordered" evidence="6">
    <location>
        <begin position="88"/>
        <end position="144"/>
    </location>
</feature>
<dbReference type="GO" id="GO:0003723">
    <property type="term" value="F:RNA binding"/>
    <property type="evidence" value="ECO:0007669"/>
    <property type="project" value="UniProtKB-KW"/>
</dbReference>
<dbReference type="GO" id="GO:0006397">
    <property type="term" value="P:mRNA processing"/>
    <property type="evidence" value="ECO:0007669"/>
    <property type="project" value="UniProtKB-KW"/>
</dbReference>
<dbReference type="InterPro" id="IPR050374">
    <property type="entry name" value="RRT5_SRSF_SR"/>
</dbReference>
<evidence type="ECO:0000256" key="5">
    <source>
        <dbReference type="ARBA" id="ARBA00023242"/>
    </source>
</evidence>